<evidence type="ECO:0000313" key="6">
    <source>
        <dbReference type="Proteomes" id="UP000007648"/>
    </source>
</evidence>
<keyword evidence="4" id="KW-0949">S-adenosyl-L-methionine</keyword>
<dbReference type="GO" id="GO:0008276">
    <property type="term" value="F:protein methyltransferase activity"/>
    <property type="evidence" value="ECO:0007669"/>
    <property type="project" value="UniProtKB-ARBA"/>
</dbReference>
<protein>
    <recommendedName>
        <fullName evidence="7">N-terminal Xaa-Pro-Lys N-methyltransferase 1</fullName>
    </recommendedName>
</protein>
<evidence type="ECO:0000256" key="2">
    <source>
        <dbReference type="ARBA" id="ARBA00022603"/>
    </source>
</evidence>
<dbReference type="InterPro" id="IPR029063">
    <property type="entry name" value="SAM-dependent_MTases_sf"/>
</dbReference>
<dbReference type="Gene3D" id="3.40.50.150">
    <property type="entry name" value="Vaccinia Virus protein VP39"/>
    <property type="match status" value="1"/>
</dbReference>
<reference evidence="5 6" key="1">
    <citation type="journal article" date="2011" name="Proc. Natl. Acad. Sci. U.S.A.">
        <title>Genetic diversity and population structure of the endangered marsupial Sarcophilus harrisii (Tasmanian devil).</title>
        <authorList>
            <person name="Miller W."/>
            <person name="Hayes V.M."/>
            <person name="Ratan A."/>
            <person name="Petersen D.C."/>
            <person name="Wittekindt N.E."/>
            <person name="Miller J."/>
            <person name="Walenz B."/>
            <person name="Knight J."/>
            <person name="Qi J."/>
            <person name="Zhao F."/>
            <person name="Wang Q."/>
            <person name="Bedoya-Reina O.C."/>
            <person name="Katiyar N."/>
            <person name="Tomsho L.P."/>
            <person name="Kasson L.M."/>
            <person name="Hardie R.A."/>
            <person name="Woodbridge P."/>
            <person name="Tindall E.A."/>
            <person name="Bertelsen M.F."/>
            <person name="Dixon D."/>
            <person name="Pyecroft S."/>
            <person name="Helgen K.M."/>
            <person name="Lesk A.M."/>
            <person name="Pringle T.H."/>
            <person name="Patterson N."/>
            <person name="Zhang Y."/>
            <person name="Kreiss A."/>
            <person name="Woods G.M."/>
            <person name="Jones M.E."/>
            <person name="Schuster S.C."/>
        </authorList>
    </citation>
    <scope>NUCLEOTIDE SEQUENCE [LARGE SCALE GENOMIC DNA]</scope>
</reference>
<keyword evidence="3" id="KW-0808">Transferase</keyword>
<evidence type="ECO:0000256" key="1">
    <source>
        <dbReference type="ARBA" id="ARBA00009059"/>
    </source>
</evidence>
<reference evidence="5" key="3">
    <citation type="submission" date="2025-09" db="UniProtKB">
        <authorList>
            <consortium name="Ensembl"/>
        </authorList>
    </citation>
    <scope>IDENTIFICATION</scope>
</reference>
<accession>A0A7N4PT44</accession>
<proteinExistence type="inferred from homology"/>
<keyword evidence="6" id="KW-1185">Reference proteome</keyword>
<evidence type="ECO:0008006" key="7">
    <source>
        <dbReference type="Google" id="ProtNLM"/>
    </source>
</evidence>
<evidence type="ECO:0000313" key="5">
    <source>
        <dbReference type="Ensembl" id="ENSSHAP00000042050.1"/>
    </source>
</evidence>
<dbReference type="Ensembl" id="ENSSHAT00000034543.1">
    <property type="protein sequence ID" value="ENSSHAP00000042050.1"/>
    <property type="gene ID" value="ENSSHAG00000029966.1"/>
</dbReference>
<dbReference type="InterPro" id="IPR008576">
    <property type="entry name" value="MeTrfase_NTM1"/>
</dbReference>
<dbReference type="Proteomes" id="UP000007648">
    <property type="component" value="Unassembled WGS sequence"/>
</dbReference>
<organism evidence="5 6">
    <name type="scientific">Sarcophilus harrisii</name>
    <name type="common">Tasmanian devil</name>
    <name type="synonym">Sarcophilus laniarius</name>
    <dbReference type="NCBI Taxonomy" id="9305"/>
    <lineage>
        <taxon>Eukaryota</taxon>
        <taxon>Metazoa</taxon>
        <taxon>Chordata</taxon>
        <taxon>Craniata</taxon>
        <taxon>Vertebrata</taxon>
        <taxon>Euteleostomi</taxon>
        <taxon>Mammalia</taxon>
        <taxon>Metatheria</taxon>
        <taxon>Dasyuromorphia</taxon>
        <taxon>Dasyuridae</taxon>
        <taxon>Sarcophilus</taxon>
    </lineage>
</organism>
<sequence length="64" mass="7149">MTSEVVEDESQFYLKAEKYWKDVPPTVDGMLGGKVQIKQELTVLLTMELALVESPKGCSCHCSK</sequence>
<name>A0A7N4PT44_SARHA</name>
<dbReference type="AlphaFoldDB" id="A0A7N4PT44"/>
<dbReference type="InParanoid" id="A0A7N4PT44"/>
<dbReference type="Pfam" id="PF05891">
    <property type="entry name" value="Methyltransf_PK"/>
    <property type="match status" value="1"/>
</dbReference>
<evidence type="ECO:0000256" key="4">
    <source>
        <dbReference type="ARBA" id="ARBA00022691"/>
    </source>
</evidence>
<reference evidence="5" key="2">
    <citation type="submission" date="2025-08" db="UniProtKB">
        <authorList>
            <consortium name="Ensembl"/>
        </authorList>
    </citation>
    <scope>IDENTIFICATION</scope>
</reference>
<evidence type="ECO:0000256" key="3">
    <source>
        <dbReference type="ARBA" id="ARBA00022679"/>
    </source>
</evidence>
<comment type="similarity">
    <text evidence="1">Belongs to the methyltransferase superfamily. NTM1 family.</text>
</comment>
<dbReference type="GO" id="GO:0032259">
    <property type="term" value="P:methylation"/>
    <property type="evidence" value="ECO:0007669"/>
    <property type="project" value="UniProtKB-KW"/>
</dbReference>
<keyword evidence="2" id="KW-0489">Methyltransferase</keyword>